<keyword evidence="1" id="KW-0732">Signal</keyword>
<evidence type="ECO:0000256" key="1">
    <source>
        <dbReference type="SAM" id="SignalP"/>
    </source>
</evidence>
<dbReference type="Proteomes" id="UP000011932">
    <property type="component" value="Chromosome"/>
</dbReference>
<dbReference type="AlphaFoldDB" id="M4W0G3"/>
<proteinExistence type="predicted"/>
<dbReference type="PROSITE" id="PS51257">
    <property type="entry name" value="PROKAR_LIPOPROTEIN"/>
    <property type="match status" value="1"/>
</dbReference>
<organism evidence="2 3">
    <name type="scientific">Micavibrio aeruginosavorus EPB</name>
    <dbReference type="NCBI Taxonomy" id="349215"/>
    <lineage>
        <taxon>Bacteria</taxon>
        <taxon>Pseudomonadati</taxon>
        <taxon>Bdellovibrionota</taxon>
        <taxon>Bdellovibrionia</taxon>
        <taxon>Bdellovibrionales</taxon>
        <taxon>Pseudobdellovibrionaceae</taxon>
        <taxon>Micavibrio</taxon>
    </lineage>
</organism>
<sequence>MRNFVQRWMLPVLAVSLLTACAGANSNPATTCPPIKEYDRKFQNKLADEIEAASGNAAFPVAVQDYGVLRAQIRESCP</sequence>
<evidence type="ECO:0000313" key="3">
    <source>
        <dbReference type="Proteomes" id="UP000011932"/>
    </source>
</evidence>
<feature type="chain" id="PRO_5004060866" description="Lipoprotein" evidence="1">
    <location>
        <begin position="25"/>
        <end position="78"/>
    </location>
</feature>
<evidence type="ECO:0008006" key="4">
    <source>
        <dbReference type="Google" id="ProtNLM"/>
    </source>
</evidence>
<name>M4W0G3_9BACT</name>
<reference evidence="2 3" key="1">
    <citation type="journal article" date="2013" name="ISME J.">
        <title>By their genes ye shall know them: genomic signatures of predatory bacteria.</title>
        <authorList>
            <person name="Pasternak Z."/>
            <person name="Pietrokovski S."/>
            <person name="Rotem O."/>
            <person name="Gophna U."/>
            <person name="Lurie-Weinberger M.N."/>
            <person name="Jurkevitch E."/>
        </authorList>
    </citation>
    <scope>NUCLEOTIDE SEQUENCE [LARGE SCALE GENOMIC DNA]</scope>
    <source>
        <strain evidence="2">EPB</strain>
    </source>
</reference>
<dbReference type="HOGENOM" id="CLU_2618008_0_0_5"/>
<protein>
    <recommendedName>
        <fullName evidence="4">Lipoprotein</fullName>
    </recommendedName>
</protein>
<gene>
    <name evidence="2" type="ORF">A11S_2131</name>
</gene>
<feature type="signal peptide" evidence="1">
    <location>
        <begin position="1"/>
        <end position="24"/>
    </location>
</feature>
<dbReference type="KEGG" id="man:A11S_2131"/>
<evidence type="ECO:0000313" key="2">
    <source>
        <dbReference type="EMBL" id="AGH98929.1"/>
    </source>
</evidence>
<accession>M4W0G3</accession>
<dbReference type="EMBL" id="CP003538">
    <property type="protein sequence ID" value="AGH98929.1"/>
    <property type="molecule type" value="Genomic_DNA"/>
</dbReference>